<dbReference type="InParanoid" id="A0A3R7FG44"/>
<dbReference type="OrthoDB" id="10579221at2759"/>
<evidence type="ECO:0000313" key="2">
    <source>
        <dbReference type="Proteomes" id="UP000286415"/>
    </source>
</evidence>
<dbReference type="AlphaFoldDB" id="A0A3R7FG44"/>
<evidence type="ECO:0000313" key="1">
    <source>
        <dbReference type="EMBL" id="KAG5455117.1"/>
    </source>
</evidence>
<reference evidence="1 2" key="1">
    <citation type="journal article" date="2018" name="Biotechnol. Adv.">
        <title>Improved genomic resources and new bioinformatic workflow for the carcinogenic parasite Clonorchis sinensis: Biotechnological implications.</title>
        <authorList>
            <person name="Wang D."/>
            <person name="Korhonen P.K."/>
            <person name="Gasser R.B."/>
            <person name="Young N.D."/>
        </authorList>
    </citation>
    <scope>NUCLEOTIDE SEQUENCE [LARGE SCALE GENOMIC DNA]</scope>
    <source>
        <strain evidence="1">Cs-k2</strain>
    </source>
</reference>
<proteinExistence type="predicted"/>
<gene>
    <name evidence="1" type="ORF">CSKR_107374</name>
</gene>
<accession>A0A3R7FG44</accession>
<protein>
    <submittedName>
        <fullName evidence="1">Uncharacterized protein</fullName>
    </submittedName>
</protein>
<keyword evidence="2" id="KW-1185">Reference proteome</keyword>
<reference evidence="1 2" key="2">
    <citation type="journal article" date="2021" name="Genomics">
        <title>High-quality reference genome for Clonorchis sinensis.</title>
        <authorList>
            <person name="Young N.D."/>
            <person name="Stroehlein A.J."/>
            <person name="Kinkar L."/>
            <person name="Wang T."/>
            <person name="Sohn W.M."/>
            <person name="Chang B.C.H."/>
            <person name="Kaur P."/>
            <person name="Weisz D."/>
            <person name="Dudchenko O."/>
            <person name="Aiden E.L."/>
            <person name="Korhonen P.K."/>
            <person name="Gasser R.B."/>
        </authorList>
    </citation>
    <scope>NUCLEOTIDE SEQUENCE [LARGE SCALE GENOMIC DNA]</scope>
    <source>
        <strain evidence="1">Cs-k2</strain>
    </source>
</reference>
<organism evidence="1 2">
    <name type="scientific">Clonorchis sinensis</name>
    <name type="common">Chinese liver fluke</name>
    <dbReference type="NCBI Taxonomy" id="79923"/>
    <lineage>
        <taxon>Eukaryota</taxon>
        <taxon>Metazoa</taxon>
        <taxon>Spiralia</taxon>
        <taxon>Lophotrochozoa</taxon>
        <taxon>Platyhelminthes</taxon>
        <taxon>Trematoda</taxon>
        <taxon>Digenea</taxon>
        <taxon>Opisthorchiida</taxon>
        <taxon>Opisthorchiata</taxon>
        <taxon>Opisthorchiidae</taxon>
        <taxon>Clonorchis</taxon>
    </lineage>
</organism>
<comment type="caution">
    <text evidence="1">The sequence shown here is derived from an EMBL/GenBank/DDBJ whole genome shotgun (WGS) entry which is preliminary data.</text>
</comment>
<name>A0A3R7FG44_CLOSI</name>
<dbReference type="EMBL" id="NIRI02000005">
    <property type="protein sequence ID" value="KAG5455117.1"/>
    <property type="molecule type" value="Genomic_DNA"/>
</dbReference>
<sequence>MATQMCCTIKMKVVTRYTKVQISTVFDKRCANNRAALDPEFPKLILEAILDLELIAENEPCSTCLILFSDSSSRFELTDIDLVIGIQKPTLVNVEYCNDRFDFLSNEHQG</sequence>
<dbReference type="Proteomes" id="UP000286415">
    <property type="component" value="Unassembled WGS sequence"/>
</dbReference>